<feature type="chain" id="PRO_5039622999" evidence="1">
    <location>
        <begin position="21"/>
        <end position="173"/>
    </location>
</feature>
<name>A0A9D4NT00_DERFA</name>
<evidence type="ECO:0000313" key="2">
    <source>
        <dbReference type="EMBL" id="KAH7637332.1"/>
    </source>
</evidence>
<protein>
    <submittedName>
        <fullName evidence="2">Uncharacterized protein</fullName>
    </submittedName>
</protein>
<comment type="caution">
    <text evidence="2">The sequence shown here is derived from an EMBL/GenBank/DDBJ whole genome shotgun (WGS) entry which is preliminary data.</text>
</comment>
<proteinExistence type="predicted"/>
<reference evidence="2" key="2">
    <citation type="journal article" date="2021" name="World Allergy Organ. J.">
        <title>Chromosome-level assembly of Dermatophagoides farinae genome and transcriptome reveals two novel allergens Der f 37 and Der f 39.</title>
        <authorList>
            <person name="Chen J."/>
            <person name="Cai Z."/>
            <person name="Fan D."/>
            <person name="Hu J."/>
            <person name="Hou Y."/>
            <person name="He Y."/>
            <person name="Zhang Z."/>
            <person name="Zhao Z."/>
            <person name="Gao P."/>
            <person name="Hu W."/>
            <person name="Sun J."/>
            <person name="Li J."/>
            <person name="Ji K."/>
        </authorList>
    </citation>
    <scope>NUCLEOTIDE SEQUENCE</scope>
    <source>
        <strain evidence="2">JKM2019</strain>
    </source>
</reference>
<dbReference type="EMBL" id="SDOV01000009">
    <property type="protein sequence ID" value="KAH7637332.1"/>
    <property type="molecule type" value="Genomic_DNA"/>
</dbReference>
<feature type="signal peptide" evidence="1">
    <location>
        <begin position="1"/>
        <end position="20"/>
    </location>
</feature>
<organism evidence="2">
    <name type="scientific">Dermatophagoides farinae</name>
    <name type="common">American house dust mite</name>
    <dbReference type="NCBI Taxonomy" id="6954"/>
    <lineage>
        <taxon>Eukaryota</taxon>
        <taxon>Metazoa</taxon>
        <taxon>Ecdysozoa</taxon>
        <taxon>Arthropoda</taxon>
        <taxon>Chelicerata</taxon>
        <taxon>Arachnida</taxon>
        <taxon>Acari</taxon>
        <taxon>Acariformes</taxon>
        <taxon>Sarcoptiformes</taxon>
        <taxon>Astigmata</taxon>
        <taxon>Psoroptidia</taxon>
        <taxon>Analgoidea</taxon>
        <taxon>Pyroglyphidae</taxon>
        <taxon>Dermatophagoidinae</taxon>
        <taxon>Dermatophagoides</taxon>
    </lineage>
</organism>
<reference evidence="2" key="1">
    <citation type="submission" date="2020-06" db="EMBL/GenBank/DDBJ databases">
        <authorList>
            <person name="Ji K."/>
            <person name="Li J."/>
        </authorList>
    </citation>
    <scope>NUCLEOTIDE SEQUENCE</scope>
    <source>
        <strain evidence="2">JKM2019</strain>
        <tissue evidence="2">Whole body</tissue>
    </source>
</reference>
<accession>A0A9D4NT00</accession>
<sequence>MKFSLCLFIIVSALMEFVLSAPNPLLIRQSLLDPATAMAAFTPTINSAQSFPTSLFSLYKNGLFGLNFPLISLITAGTAAAPVFSLPPPLPLTTTTAAEATTLPVDPTLLPEALSAVGSLIESLTGNISPVDPSTTATSPAADQSTPGELPDFNFLQILNNLLQLYKTFQNYF</sequence>
<keyword evidence="1" id="KW-0732">Signal</keyword>
<dbReference type="AlphaFoldDB" id="A0A9D4NT00"/>
<evidence type="ECO:0000256" key="1">
    <source>
        <dbReference type="SAM" id="SignalP"/>
    </source>
</evidence>
<dbReference type="Proteomes" id="UP000828236">
    <property type="component" value="Unassembled WGS sequence"/>
</dbReference>
<gene>
    <name evidence="2" type="ORF">HUG17_7538</name>
</gene>